<proteinExistence type="predicted"/>
<protein>
    <submittedName>
        <fullName evidence="1">Uncharacterized protein</fullName>
    </submittedName>
</protein>
<evidence type="ECO:0000313" key="2">
    <source>
        <dbReference type="Proteomes" id="UP000646244"/>
    </source>
</evidence>
<dbReference type="EMBL" id="BMVB01000013">
    <property type="protein sequence ID" value="GHC58653.1"/>
    <property type="molecule type" value="Genomic_DNA"/>
</dbReference>
<dbReference type="AlphaFoldDB" id="A0A918TQF0"/>
<reference evidence="1" key="1">
    <citation type="journal article" date="2014" name="Int. J. Syst. Evol. Microbiol.">
        <title>Complete genome sequence of Corynebacterium casei LMG S-19264T (=DSM 44701T), isolated from a smear-ripened cheese.</title>
        <authorList>
            <consortium name="US DOE Joint Genome Institute (JGI-PGF)"/>
            <person name="Walter F."/>
            <person name="Albersmeier A."/>
            <person name="Kalinowski J."/>
            <person name="Ruckert C."/>
        </authorList>
    </citation>
    <scope>NUCLEOTIDE SEQUENCE</scope>
    <source>
        <strain evidence="1">JCM 4633</strain>
    </source>
</reference>
<sequence>MVGPTGARWRRSDVELGPATATFPRWRLRRAAEPAGRASSSRTGQVGRLYQPLVLWGPLLAAVTVSYYRRRTSSV</sequence>
<reference evidence="1" key="2">
    <citation type="submission" date="2020-09" db="EMBL/GenBank/DDBJ databases">
        <authorList>
            <person name="Sun Q."/>
            <person name="Ohkuma M."/>
        </authorList>
    </citation>
    <scope>NUCLEOTIDE SEQUENCE</scope>
    <source>
        <strain evidence="1">JCM 4633</strain>
    </source>
</reference>
<evidence type="ECO:0000313" key="1">
    <source>
        <dbReference type="EMBL" id="GHC58653.1"/>
    </source>
</evidence>
<organism evidence="1 2">
    <name type="scientific">Streptomyces cinnamoneus</name>
    <name type="common">Streptoverticillium cinnamoneum</name>
    <dbReference type="NCBI Taxonomy" id="53446"/>
    <lineage>
        <taxon>Bacteria</taxon>
        <taxon>Bacillati</taxon>
        <taxon>Actinomycetota</taxon>
        <taxon>Actinomycetes</taxon>
        <taxon>Kitasatosporales</taxon>
        <taxon>Streptomycetaceae</taxon>
        <taxon>Streptomyces</taxon>
        <taxon>Streptomyces cinnamoneus group</taxon>
    </lineage>
</organism>
<gene>
    <name evidence="1" type="ORF">GCM10010507_39220</name>
</gene>
<comment type="caution">
    <text evidence="1">The sequence shown here is derived from an EMBL/GenBank/DDBJ whole genome shotgun (WGS) entry which is preliminary data.</text>
</comment>
<dbReference type="Proteomes" id="UP000646244">
    <property type="component" value="Unassembled WGS sequence"/>
</dbReference>
<accession>A0A918TQF0</accession>
<name>A0A918TQF0_STRCJ</name>